<feature type="domain" description="MobA/VirD2-like nuclease" evidence="1">
    <location>
        <begin position="57"/>
        <end position="165"/>
    </location>
</feature>
<dbReference type="InterPro" id="IPR005094">
    <property type="entry name" value="Endonuclease_MobA/VirD2"/>
</dbReference>
<evidence type="ECO:0000259" key="1">
    <source>
        <dbReference type="Pfam" id="PF03432"/>
    </source>
</evidence>
<evidence type="ECO:0000313" key="2">
    <source>
        <dbReference type="EMBL" id="GAA4443459.1"/>
    </source>
</evidence>
<dbReference type="Proteomes" id="UP001501508">
    <property type="component" value="Unassembled WGS sequence"/>
</dbReference>
<name>A0ABP8M4X2_9BACT</name>
<organism evidence="2 3">
    <name type="scientific">Ravibacter arvi</name>
    <dbReference type="NCBI Taxonomy" id="2051041"/>
    <lineage>
        <taxon>Bacteria</taxon>
        <taxon>Pseudomonadati</taxon>
        <taxon>Bacteroidota</taxon>
        <taxon>Cytophagia</taxon>
        <taxon>Cytophagales</taxon>
        <taxon>Spirosomataceae</taxon>
        <taxon>Ravibacter</taxon>
    </lineage>
</organism>
<dbReference type="Pfam" id="PF03432">
    <property type="entry name" value="Relaxase"/>
    <property type="match status" value="1"/>
</dbReference>
<accession>A0ABP8M4X2</accession>
<proteinExistence type="predicted"/>
<sequence>MIGKASLGSYIKGILEYCYYDKELTAKMKKELKPQDIRGELVYIQNLAIKTHGDGRINLDYLARQYLENHQNNKRLTKYVWHQSFSFAPGERPDNDKIIRISTEFAKEFGFEENQMVVFRHQDTEHMHFHLIANRINYNGKNTADHFNNYARTGKFCRRMEQELSLIPTPDMRINQKNRNELELKDKVHLKLKTTIDRLLPQVSSMEQLKEKLAGEGYKTYLGRGIAFFHTKTRVKMKGSDLGRSYSLASLEKAMAQDISVELNQRQRRVRRRKRGLGFGY</sequence>
<protein>
    <recommendedName>
        <fullName evidence="1">MobA/VirD2-like nuclease domain-containing protein</fullName>
    </recommendedName>
</protein>
<evidence type="ECO:0000313" key="3">
    <source>
        <dbReference type="Proteomes" id="UP001501508"/>
    </source>
</evidence>
<keyword evidence="3" id="KW-1185">Reference proteome</keyword>
<comment type="caution">
    <text evidence="2">The sequence shown here is derived from an EMBL/GenBank/DDBJ whole genome shotgun (WGS) entry which is preliminary data.</text>
</comment>
<gene>
    <name evidence="2" type="ORF">GCM10023091_32020</name>
</gene>
<dbReference type="EMBL" id="BAABEY010000029">
    <property type="protein sequence ID" value="GAA4443459.1"/>
    <property type="molecule type" value="Genomic_DNA"/>
</dbReference>
<dbReference type="RefSeq" id="WP_345031028.1">
    <property type="nucleotide sequence ID" value="NZ_BAABEY010000029.1"/>
</dbReference>
<reference evidence="3" key="1">
    <citation type="journal article" date="2019" name="Int. J. Syst. Evol. Microbiol.">
        <title>The Global Catalogue of Microorganisms (GCM) 10K type strain sequencing project: providing services to taxonomists for standard genome sequencing and annotation.</title>
        <authorList>
            <consortium name="The Broad Institute Genomics Platform"/>
            <consortium name="The Broad Institute Genome Sequencing Center for Infectious Disease"/>
            <person name="Wu L."/>
            <person name="Ma J."/>
        </authorList>
    </citation>
    <scope>NUCLEOTIDE SEQUENCE [LARGE SCALE GENOMIC DNA]</scope>
    <source>
        <strain evidence="3">JCM 31920</strain>
    </source>
</reference>